<feature type="region of interest" description="Disordered" evidence="1">
    <location>
        <begin position="41"/>
        <end position="76"/>
    </location>
</feature>
<evidence type="ECO:0000256" key="1">
    <source>
        <dbReference type="SAM" id="MobiDB-lite"/>
    </source>
</evidence>
<evidence type="ECO:0000313" key="2">
    <source>
        <dbReference type="EMBL" id="KAG0149432.1"/>
    </source>
</evidence>
<feature type="compositionally biased region" description="Polar residues" evidence="1">
    <location>
        <begin position="41"/>
        <end position="50"/>
    </location>
</feature>
<proteinExistence type="predicted"/>
<reference evidence="2" key="1">
    <citation type="submission" date="2013-11" db="EMBL/GenBank/DDBJ databases">
        <title>Genome sequence of the fusiform rust pathogen reveals effectors for host alternation and coevolution with pine.</title>
        <authorList>
            <consortium name="DOE Joint Genome Institute"/>
            <person name="Smith K."/>
            <person name="Pendleton A."/>
            <person name="Kubisiak T."/>
            <person name="Anderson C."/>
            <person name="Salamov A."/>
            <person name="Aerts A."/>
            <person name="Riley R."/>
            <person name="Clum A."/>
            <person name="Lindquist E."/>
            <person name="Ence D."/>
            <person name="Campbell M."/>
            <person name="Kronenberg Z."/>
            <person name="Feau N."/>
            <person name="Dhillon B."/>
            <person name="Hamelin R."/>
            <person name="Burleigh J."/>
            <person name="Smith J."/>
            <person name="Yandell M."/>
            <person name="Nelson C."/>
            <person name="Grigoriev I."/>
            <person name="Davis J."/>
        </authorList>
    </citation>
    <scope>NUCLEOTIDE SEQUENCE</scope>
    <source>
        <strain evidence="2">G11</strain>
    </source>
</reference>
<dbReference type="AlphaFoldDB" id="A0A9P6NSB9"/>
<accession>A0A9P6NSB9</accession>
<name>A0A9P6NSB9_9BASI</name>
<gene>
    <name evidence="2" type="ORF">CROQUDRAFT_89259</name>
</gene>
<keyword evidence="3" id="KW-1185">Reference proteome</keyword>
<dbReference type="EMBL" id="MU167228">
    <property type="protein sequence ID" value="KAG0149432.1"/>
    <property type="molecule type" value="Genomic_DNA"/>
</dbReference>
<comment type="caution">
    <text evidence="2">The sequence shown here is derived from an EMBL/GenBank/DDBJ whole genome shotgun (WGS) entry which is preliminary data.</text>
</comment>
<evidence type="ECO:0000313" key="3">
    <source>
        <dbReference type="Proteomes" id="UP000886653"/>
    </source>
</evidence>
<sequence>MRRPAGTDIKYFCNRAGTAVASSWLPNVLIFKLSRTGQAHTQNRTENLSGGLSHPTKYNRTGRPIFDNPRCQPSHN</sequence>
<organism evidence="2 3">
    <name type="scientific">Cronartium quercuum f. sp. fusiforme G11</name>
    <dbReference type="NCBI Taxonomy" id="708437"/>
    <lineage>
        <taxon>Eukaryota</taxon>
        <taxon>Fungi</taxon>
        <taxon>Dikarya</taxon>
        <taxon>Basidiomycota</taxon>
        <taxon>Pucciniomycotina</taxon>
        <taxon>Pucciniomycetes</taxon>
        <taxon>Pucciniales</taxon>
        <taxon>Coleosporiaceae</taxon>
        <taxon>Cronartium</taxon>
    </lineage>
</organism>
<dbReference type="Proteomes" id="UP000886653">
    <property type="component" value="Unassembled WGS sequence"/>
</dbReference>
<protein>
    <submittedName>
        <fullName evidence="2">Uncharacterized protein</fullName>
    </submittedName>
</protein>